<keyword evidence="4" id="KW-1185">Reference proteome</keyword>
<feature type="domain" description="LysM" evidence="2">
    <location>
        <begin position="464"/>
        <end position="513"/>
    </location>
</feature>
<reference evidence="3 4" key="1">
    <citation type="submission" date="2024-02" db="EMBL/GenBank/DDBJ databases">
        <title>Roseibium algae sp. nov., isolated from marine alga (Grateloupia sp.), showing potential in myo-inositol conversion.</title>
        <authorList>
            <person name="Wang Y."/>
        </authorList>
    </citation>
    <scope>NUCLEOTIDE SEQUENCE [LARGE SCALE GENOMIC DNA]</scope>
    <source>
        <strain evidence="3 4">H3510</strain>
    </source>
</reference>
<dbReference type="PROSITE" id="PS51782">
    <property type="entry name" value="LYSM"/>
    <property type="match status" value="1"/>
</dbReference>
<feature type="compositionally biased region" description="Low complexity" evidence="1">
    <location>
        <begin position="49"/>
        <end position="64"/>
    </location>
</feature>
<dbReference type="InterPro" id="IPR044016">
    <property type="entry name" value="Big_13"/>
</dbReference>
<comment type="caution">
    <text evidence="3">The sequence shown here is derived from an EMBL/GenBank/DDBJ whole genome shotgun (WGS) entry which is preliminary data.</text>
</comment>
<protein>
    <submittedName>
        <fullName evidence="3">LysM peptidoglycan-binding domain-containing protein</fullName>
    </submittedName>
</protein>
<dbReference type="InterPro" id="IPR036779">
    <property type="entry name" value="LysM_dom_sf"/>
</dbReference>
<dbReference type="EMBL" id="JBAKIA010000015">
    <property type="protein sequence ID" value="MEJ8476062.1"/>
    <property type="molecule type" value="Genomic_DNA"/>
</dbReference>
<feature type="compositionally biased region" description="Polar residues" evidence="1">
    <location>
        <begin position="38"/>
        <end position="48"/>
    </location>
</feature>
<dbReference type="CDD" id="cd00118">
    <property type="entry name" value="LysM"/>
    <property type="match status" value="1"/>
</dbReference>
<gene>
    <name evidence="3" type="ORF">V6575_18375</name>
</gene>
<feature type="region of interest" description="Disordered" evidence="1">
    <location>
        <begin position="38"/>
        <end position="110"/>
    </location>
</feature>
<name>A0ABU8TPG3_9HYPH</name>
<dbReference type="SUPFAM" id="SSF54106">
    <property type="entry name" value="LysM domain"/>
    <property type="match status" value="1"/>
</dbReference>
<dbReference type="RefSeq" id="WP_340276406.1">
    <property type="nucleotide sequence ID" value="NZ_JBAKIA010000015.1"/>
</dbReference>
<evidence type="ECO:0000313" key="3">
    <source>
        <dbReference type="EMBL" id="MEJ8476062.1"/>
    </source>
</evidence>
<sequence>MTQLALIRALILAAIVGSVAVVTGIFYIGADRDQLATAPNTDQETVPTAASDNAPASDASSVADLGKKPDVAQKSDAAQTVASDVPEATTASASDESISDQVADNTPASGETLSFDVVGVEPTGDAVVAGRAEPGSIVALVANGSVVGKTVANTKGEWTMILDRPLDAGDYDVGLQVQDDNGNATHESSQRLTVSIPEDGKDQPLVVLSSPDAPSTVLQKAAVAEPMIAPVPDAADEQEVVVAAADPIAEAAAPKTPATTTLATSLDAKAAAEASSPQSITTLDETAADPVSADLEEDPSSEKGLSAPQTSESDTAVTEEQAVAAAEPAQAVATAQQETAPAAKPEPLALVVTVDAVEAELGKVYVAGTGNADLRVQVYLGDIALGTVTVGDNDRWLVEGAMALAPGAVEVRADMIGQDGQVVGRAAVTFEKEAEAIVLTRAIAAGETNEDGAVTVAKVAKPLPNVIIRKGDNLWRISRRLYGDGVRYTTIYQANKGQIRNPDLIYPGQVFLTPEGDLNWDEKTQ</sequence>
<dbReference type="Gene3D" id="3.10.350.10">
    <property type="entry name" value="LysM domain"/>
    <property type="match status" value="1"/>
</dbReference>
<dbReference type="Pfam" id="PF01476">
    <property type="entry name" value="LysM"/>
    <property type="match status" value="1"/>
</dbReference>
<dbReference type="Pfam" id="PF19077">
    <property type="entry name" value="Big_13"/>
    <property type="match status" value="1"/>
</dbReference>
<dbReference type="InterPro" id="IPR013783">
    <property type="entry name" value="Ig-like_fold"/>
</dbReference>
<evidence type="ECO:0000256" key="1">
    <source>
        <dbReference type="SAM" id="MobiDB-lite"/>
    </source>
</evidence>
<feature type="compositionally biased region" description="Polar residues" evidence="1">
    <location>
        <begin position="89"/>
        <end position="110"/>
    </location>
</feature>
<feature type="compositionally biased region" description="Low complexity" evidence="1">
    <location>
        <begin position="315"/>
        <end position="341"/>
    </location>
</feature>
<dbReference type="InterPro" id="IPR052196">
    <property type="entry name" value="Bact_Kbp"/>
</dbReference>
<dbReference type="Proteomes" id="UP001385499">
    <property type="component" value="Unassembled WGS sequence"/>
</dbReference>
<dbReference type="Gene3D" id="2.60.40.10">
    <property type="entry name" value="Immunoglobulins"/>
    <property type="match status" value="1"/>
</dbReference>
<proteinExistence type="predicted"/>
<dbReference type="PANTHER" id="PTHR34700:SF4">
    <property type="entry name" value="PHAGE-LIKE ELEMENT PBSX PROTEIN XKDP"/>
    <property type="match status" value="1"/>
</dbReference>
<dbReference type="PANTHER" id="PTHR34700">
    <property type="entry name" value="POTASSIUM BINDING PROTEIN KBP"/>
    <property type="match status" value="1"/>
</dbReference>
<dbReference type="InterPro" id="IPR018392">
    <property type="entry name" value="LysM"/>
</dbReference>
<dbReference type="SMART" id="SM00257">
    <property type="entry name" value="LysM"/>
    <property type="match status" value="1"/>
</dbReference>
<feature type="region of interest" description="Disordered" evidence="1">
    <location>
        <begin position="269"/>
        <end position="341"/>
    </location>
</feature>
<evidence type="ECO:0000259" key="2">
    <source>
        <dbReference type="PROSITE" id="PS51782"/>
    </source>
</evidence>
<accession>A0ABU8TPG3</accession>
<evidence type="ECO:0000313" key="4">
    <source>
        <dbReference type="Proteomes" id="UP001385499"/>
    </source>
</evidence>
<organism evidence="3 4">
    <name type="scientific">Roseibium algae</name>
    <dbReference type="NCBI Taxonomy" id="3123038"/>
    <lineage>
        <taxon>Bacteria</taxon>
        <taxon>Pseudomonadati</taxon>
        <taxon>Pseudomonadota</taxon>
        <taxon>Alphaproteobacteria</taxon>
        <taxon>Hyphomicrobiales</taxon>
        <taxon>Stappiaceae</taxon>
        <taxon>Roseibium</taxon>
    </lineage>
</organism>